<evidence type="ECO:0000256" key="12">
    <source>
        <dbReference type="SAM" id="Phobius"/>
    </source>
</evidence>
<keyword evidence="13" id="KW-0732">Signal</keyword>
<comment type="caution">
    <text evidence="15">The sequence shown here is derived from an EMBL/GenBank/DDBJ whole genome shotgun (WGS) entry which is preliminary data.</text>
</comment>
<feature type="transmembrane region" description="Helical" evidence="12">
    <location>
        <begin position="186"/>
        <end position="206"/>
    </location>
</feature>
<feature type="transmembrane region" description="Helical" evidence="12">
    <location>
        <begin position="235"/>
        <end position="258"/>
    </location>
</feature>
<keyword evidence="6" id="KW-0297">G-protein coupled receptor</keyword>
<dbReference type="PANTHER" id="PTHR24231:SF52">
    <property type="entry name" value="CYSTEINYL LEUKOTRIENE RECEPTOR 2-LIKE"/>
    <property type="match status" value="1"/>
</dbReference>
<comment type="subcellular location">
    <subcellularLocation>
        <location evidence="1">Cell membrane</location>
        <topology evidence="1">Multi-pass membrane protein</topology>
    </subcellularLocation>
</comment>
<evidence type="ECO:0000256" key="8">
    <source>
        <dbReference type="ARBA" id="ARBA00023136"/>
    </source>
</evidence>
<keyword evidence="3 12" id="KW-0812">Transmembrane</keyword>
<feature type="chain" id="PRO_5035813821" evidence="13">
    <location>
        <begin position="19"/>
        <end position="400"/>
    </location>
</feature>
<dbReference type="Pfam" id="PF00001">
    <property type="entry name" value="7tm_1"/>
    <property type="match status" value="1"/>
</dbReference>
<feature type="transmembrane region" description="Helical" evidence="12">
    <location>
        <begin position="147"/>
        <end position="166"/>
    </location>
</feature>
<evidence type="ECO:0000256" key="7">
    <source>
        <dbReference type="ARBA" id="ARBA00023130"/>
    </source>
</evidence>
<dbReference type="GO" id="GO:0005886">
    <property type="term" value="C:plasma membrane"/>
    <property type="evidence" value="ECO:0007669"/>
    <property type="project" value="UniProtKB-SubCell"/>
</dbReference>
<feature type="transmembrane region" description="Helical" evidence="12">
    <location>
        <begin position="317"/>
        <end position="343"/>
    </location>
</feature>
<dbReference type="Proteomes" id="UP000752171">
    <property type="component" value="Unassembled WGS sequence"/>
</dbReference>
<keyword evidence="2" id="KW-1003">Cell membrane</keyword>
<dbReference type="PRINTS" id="PR00237">
    <property type="entry name" value="GPCRRHODOPSN"/>
</dbReference>
<keyword evidence="10 15" id="KW-0675">Receptor</keyword>
<dbReference type="SUPFAM" id="SSF81321">
    <property type="entry name" value="Family A G protein-coupled receptor-like"/>
    <property type="match status" value="1"/>
</dbReference>
<reference evidence="15 16" key="1">
    <citation type="submission" date="2021-07" db="EMBL/GenBank/DDBJ databases">
        <authorList>
            <person name="Imarazene B."/>
            <person name="Zahm M."/>
            <person name="Klopp C."/>
            <person name="Cabau C."/>
            <person name="Beille S."/>
            <person name="Jouanno E."/>
            <person name="Castinel A."/>
            <person name="Lluch J."/>
            <person name="Gil L."/>
            <person name="Kuchtly C."/>
            <person name="Lopez Roques C."/>
            <person name="Donnadieu C."/>
            <person name="Parrinello H."/>
            <person name="Journot L."/>
            <person name="Du K."/>
            <person name="Schartl M."/>
            <person name="Retaux S."/>
            <person name="Guiguen Y."/>
        </authorList>
    </citation>
    <scope>NUCLEOTIDE SEQUENCE [LARGE SCALE GENOMIC DNA]</scope>
    <source>
        <strain evidence="15">Pach_M1</strain>
        <tissue evidence="15">Testis</tissue>
    </source>
</reference>
<evidence type="ECO:0000256" key="3">
    <source>
        <dbReference type="ARBA" id="ARBA00022692"/>
    </source>
</evidence>
<dbReference type="PRINTS" id="PR01157">
    <property type="entry name" value="P2YPURNOCPTR"/>
</dbReference>
<evidence type="ECO:0000256" key="1">
    <source>
        <dbReference type="ARBA" id="ARBA00004651"/>
    </source>
</evidence>
<organism evidence="15 16">
    <name type="scientific">Astyanax mexicanus</name>
    <name type="common">Blind cave fish</name>
    <name type="synonym">Astyanax fasciatus mexicanus</name>
    <dbReference type="NCBI Taxonomy" id="7994"/>
    <lineage>
        <taxon>Eukaryota</taxon>
        <taxon>Metazoa</taxon>
        <taxon>Chordata</taxon>
        <taxon>Craniata</taxon>
        <taxon>Vertebrata</taxon>
        <taxon>Euteleostomi</taxon>
        <taxon>Actinopterygii</taxon>
        <taxon>Neopterygii</taxon>
        <taxon>Teleostei</taxon>
        <taxon>Ostariophysi</taxon>
        <taxon>Characiformes</taxon>
        <taxon>Characoidei</taxon>
        <taxon>Acestrorhamphidae</taxon>
        <taxon>Acestrorhamphinae</taxon>
        <taxon>Astyanax</taxon>
    </lineage>
</organism>
<evidence type="ECO:0000313" key="15">
    <source>
        <dbReference type="EMBL" id="KAG9276897.1"/>
    </source>
</evidence>
<dbReference type="PANTHER" id="PTHR24231">
    <property type="entry name" value="PURINOCEPTOR-RELATED G-PROTEIN COUPLED RECEPTOR"/>
    <property type="match status" value="1"/>
</dbReference>
<feature type="transmembrane region" description="Helical" evidence="12">
    <location>
        <begin position="278"/>
        <end position="297"/>
    </location>
</feature>
<evidence type="ECO:0000256" key="10">
    <source>
        <dbReference type="ARBA" id="ARBA00023170"/>
    </source>
</evidence>
<accession>A0A8T2M1M2</accession>
<dbReference type="GO" id="GO:0004930">
    <property type="term" value="F:G protein-coupled receptor activity"/>
    <property type="evidence" value="ECO:0007669"/>
    <property type="project" value="UniProtKB-KW"/>
</dbReference>
<keyword evidence="11" id="KW-0807">Transducer</keyword>
<dbReference type="EMBL" id="JAICCE010000005">
    <property type="protein sequence ID" value="KAG9276897.1"/>
    <property type="molecule type" value="Genomic_DNA"/>
</dbReference>
<proteinExistence type="predicted"/>
<dbReference type="InterPro" id="IPR000276">
    <property type="entry name" value="GPCR_Rhodpsn"/>
</dbReference>
<dbReference type="FunFam" id="1.20.1070.10:FF:000017">
    <property type="entry name" value="lysophosphatidic acid receptor 4"/>
    <property type="match status" value="1"/>
</dbReference>
<evidence type="ECO:0000259" key="14">
    <source>
        <dbReference type="PROSITE" id="PS50262"/>
    </source>
</evidence>
<evidence type="ECO:0000256" key="5">
    <source>
        <dbReference type="ARBA" id="ARBA00022989"/>
    </source>
</evidence>
<dbReference type="Gene3D" id="1.20.1070.10">
    <property type="entry name" value="Rhodopsin 7-helix transmembrane proteins"/>
    <property type="match status" value="1"/>
</dbReference>
<dbReference type="InterPro" id="IPR017452">
    <property type="entry name" value="GPCR_Rhodpsn_7TM"/>
</dbReference>
<evidence type="ECO:0000256" key="13">
    <source>
        <dbReference type="SAM" id="SignalP"/>
    </source>
</evidence>
<name>A0A8T2M1M2_ASTMX</name>
<keyword evidence="4" id="KW-0391">Immunity</keyword>
<gene>
    <name evidence="15" type="primary">CYSLTR1</name>
    <name evidence="15" type="ORF">AMEX_G6873</name>
</gene>
<keyword evidence="5 12" id="KW-1133">Transmembrane helix</keyword>
<feature type="domain" description="G-protein coupled receptors family 1 profile" evidence="14">
    <location>
        <begin position="86"/>
        <end position="340"/>
    </location>
</feature>
<dbReference type="AlphaFoldDB" id="A0A8T2M1M2"/>
<feature type="transmembrane region" description="Helical" evidence="12">
    <location>
        <begin position="107"/>
        <end position="127"/>
    </location>
</feature>
<keyword evidence="7" id="KW-1064">Adaptive immunity</keyword>
<keyword evidence="8 12" id="KW-0472">Membrane</keyword>
<evidence type="ECO:0000256" key="4">
    <source>
        <dbReference type="ARBA" id="ARBA00022859"/>
    </source>
</evidence>
<feature type="signal peptide" evidence="13">
    <location>
        <begin position="1"/>
        <end position="18"/>
    </location>
</feature>
<sequence>MNVLWLFTGSVACFQLHASCLHAFLDKCSFLGCSLTPFPLFFPSALPPTSAPTLSNASVTCDNCSHFKYMSYTVTYSIVFPVGLLSNLVALFVFLWHTPKKTANTVFMTNLAISDVSFTLTLPFRLIYYSRECHWNFPDWLCRWCVYSFYVNLYTSVLFLMGLSVLRYLAVVHPMRNKTLVTVRRASLACFGIWVFVALMSVPFLMSGTLKDGEKMRCFDPGPQKNWIRILHLNYLALVLGFFIPFSTILICYGCIIYKLFAGRKVRNQKPGRRLRSVYLIALILTTFLLCFLPYHIVRTVHLHAIVSRGNCRLEGFLLRIPVLTLCVAASNSCLNPIMYYFAGERFRTSFQRASRRGTLSSDSFRMSLQWRNRSNRSVMNHAPITVLSQEEKPEKPDIK</sequence>
<keyword evidence="9" id="KW-1015">Disulfide bond</keyword>
<evidence type="ECO:0000256" key="6">
    <source>
        <dbReference type="ARBA" id="ARBA00023040"/>
    </source>
</evidence>
<dbReference type="GO" id="GO:0002250">
    <property type="term" value="P:adaptive immune response"/>
    <property type="evidence" value="ECO:0007669"/>
    <property type="project" value="UniProtKB-KW"/>
</dbReference>
<dbReference type="PROSITE" id="PS50262">
    <property type="entry name" value="G_PROTEIN_RECEP_F1_2"/>
    <property type="match status" value="1"/>
</dbReference>
<protein>
    <submittedName>
        <fullName evidence="15">Cysteinyl leukotriene receptor 2-like</fullName>
    </submittedName>
</protein>
<evidence type="ECO:0000256" key="11">
    <source>
        <dbReference type="ARBA" id="ARBA00023224"/>
    </source>
</evidence>
<feature type="transmembrane region" description="Helical" evidence="12">
    <location>
        <begin position="74"/>
        <end position="95"/>
    </location>
</feature>
<evidence type="ECO:0000256" key="2">
    <source>
        <dbReference type="ARBA" id="ARBA00022475"/>
    </source>
</evidence>
<evidence type="ECO:0000256" key="9">
    <source>
        <dbReference type="ARBA" id="ARBA00023157"/>
    </source>
</evidence>
<dbReference type="OrthoDB" id="9990906at2759"/>
<evidence type="ECO:0000313" key="16">
    <source>
        <dbReference type="Proteomes" id="UP000752171"/>
    </source>
</evidence>